<dbReference type="Proteomes" id="UP001201812">
    <property type="component" value="Unassembled WGS sequence"/>
</dbReference>
<dbReference type="PROSITE" id="PS50923">
    <property type="entry name" value="SUSHI"/>
    <property type="match status" value="1"/>
</dbReference>
<feature type="compositionally biased region" description="Polar residues" evidence="8">
    <location>
        <begin position="1324"/>
        <end position="1336"/>
    </location>
</feature>
<feature type="region of interest" description="Disordered" evidence="8">
    <location>
        <begin position="54"/>
        <end position="120"/>
    </location>
</feature>
<dbReference type="GO" id="GO:0016020">
    <property type="term" value="C:membrane"/>
    <property type="evidence" value="ECO:0007669"/>
    <property type="project" value="UniProtKB-SubCell"/>
</dbReference>
<proteinExistence type="predicted"/>
<feature type="domain" description="Sushi" evidence="11">
    <location>
        <begin position="1153"/>
        <end position="1226"/>
    </location>
</feature>
<dbReference type="InterPro" id="IPR056075">
    <property type="entry name" value="DUF7658"/>
</dbReference>
<evidence type="ECO:0000313" key="13">
    <source>
        <dbReference type="Proteomes" id="UP001201812"/>
    </source>
</evidence>
<feature type="compositionally biased region" description="Basic and acidic residues" evidence="8">
    <location>
        <begin position="211"/>
        <end position="231"/>
    </location>
</feature>
<evidence type="ECO:0000256" key="6">
    <source>
        <dbReference type="PROSITE-ProRule" id="PRU00023"/>
    </source>
</evidence>
<dbReference type="InterPro" id="IPR002110">
    <property type="entry name" value="Ankyrin_rpt"/>
</dbReference>
<feature type="compositionally biased region" description="Polar residues" evidence="8">
    <location>
        <begin position="57"/>
        <end position="80"/>
    </location>
</feature>
<comment type="subcellular location">
    <subcellularLocation>
        <location evidence="1">Membrane</location>
    </subcellularLocation>
</comment>
<evidence type="ECO:0000256" key="9">
    <source>
        <dbReference type="SAM" id="Phobius"/>
    </source>
</evidence>
<evidence type="ECO:0000259" key="10">
    <source>
        <dbReference type="PROSITE" id="PS50856"/>
    </source>
</evidence>
<reference evidence="12" key="1">
    <citation type="submission" date="2022-01" db="EMBL/GenBank/DDBJ databases">
        <title>Genome Sequence Resource for Two Populations of Ditylenchus destructor, the Migratory Endoparasitic Phytonematode.</title>
        <authorList>
            <person name="Zhang H."/>
            <person name="Lin R."/>
            <person name="Xie B."/>
        </authorList>
    </citation>
    <scope>NUCLEOTIDE SEQUENCE</scope>
    <source>
        <strain evidence="12">BazhouSP</strain>
    </source>
</reference>
<dbReference type="InterPro" id="IPR036770">
    <property type="entry name" value="Ankyrin_rpt-contain_sf"/>
</dbReference>
<dbReference type="InterPro" id="IPR005533">
    <property type="entry name" value="AMOP_dom"/>
</dbReference>
<evidence type="ECO:0000256" key="8">
    <source>
        <dbReference type="SAM" id="MobiDB-lite"/>
    </source>
</evidence>
<evidence type="ECO:0000313" key="12">
    <source>
        <dbReference type="EMBL" id="KAI1700189.1"/>
    </source>
</evidence>
<keyword evidence="13" id="KW-1185">Reference proteome</keyword>
<evidence type="ECO:0000256" key="7">
    <source>
        <dbReference type="PROSITE-ProRule" id="PRU00302"/>
    </source>
</evidence>
<dbReference type="Pfam" id="PF03782">
    <property type="entry name" value="AMOP"/>
    <property type="match status" value="1"/>
</dbReference>
<dbReference type="Pfam" id="PF24469">
    <property type="entry name" value="F54D1_6_C"/>
    <property type="match status" value="1"/>
</dbReference>
<dbReference type="SMART" id="SM00248">
    <property type="entry name" value="ANK"/>
    <property type="match status" value="6"/>
</dbReference>
<accession>A0AAD4MQ29</accession>
<comment type="caution">
    <text evidence="12">The sequence shown here is derived from an EMBL/GenBank/DDBJ whole genome shotgun (WGS) entry which is preliminary data.</text>
</comment>
<feature type="compositionally biased region" description="Basic and acidic residues" evidence="8">
    <location>
        <begin position="1278"/>
        <end position="1292"/>
    </location>
</feature>
<keyword evidence="5" id="KW-1015">Disulfide bond</keyword>
<feature type="region of interest" description="Disordered" evidence="8">
    <location>
        <begin position="153"/>
        <end position="259"/>
    </location>
</feature>
<keyword evidence="3 9" id="KW-1133">Transmembrane helix</keyword>
<dbReference type="PANTHER" id="PTHR13802:SF60">
    <property type="entry name" value="PROTEIN CBG06057"/>
    <property type="match status" value="1"/>
</dbReference>
<keyword evidence="6" id="KW-0040">ANK repeat</keyword>
<gene>
    <name evidence="12" type="ORF">DdX_16856</name>
</gene>
<dbReference type="InterPro" id="IPR051495">
    <property type="entry name" value="Epithelial_Barrier/Signaling"/>
</dbReference>
<feature type="region of interest" description="Disordered" evidence="8">
    <location>
        <begin position="1269"/>
        <end position="1367"/>
    </location>
</feature>
<dbReference type="InterPro" id="IPR057017">
    <property type="entry name" value="F54D1_6-like_C"/>
</dbReference>
<dbReference type="Gene3D" id="1.25.40.20">
    <property type="entry name" value="Ankyrin repeat-containing domain"/>
    <property type="match status" value="1"/>
</dbReference>
<dbReference type="EMBL" id="JAKKPZ010000153">
    <property type="protein sequence ID" value="KAI1700189.1"/>
    <property type="molecule type" value="Genomic_DNA"/>
</dbReference>
<dbReference type="InterPro" id="IPR000436">
    <property type="entry name" value="Sushi_SCR_CCP_dom"/>
</dbReference>
<dbReference type="Pfam" id="PF12796">
    <property type="entry name" value="Ank_2"/>
    <property type="match status" value="1"/>
</dbReference>
<protein>
    <submittedName>
        <fullName evidence="12">AMOP domain-containing protein</fullName>
    </submittedName>
</protein>
<feature type="compositionally biased region" description="Acidic residues" evidence="8">
    <location>
        <begin position="299"/>
        <end position="309"/>
    </location>
</feature>
<dbReference type="SMART" id="SM00723">
    <property type="entry name" value="AMOP"/>
    <property type="match status" value="1"/>
</dbReference>
<sequence>MTPLPPAIPTNGRKTNSTPRTEPRVGNGMLARALGHIDSFAWDDAPRAVVTFPMPPSTTRNDYNRNESLPTVPGSTSNRSAPRMGSVTITMPSASQALPPLNSTGSSTPKSISPPMNVVSASRPARYSPEELAARQRQGILSTALRQFSRSKSLNGLKDDVPGGSAPGASRGIGVPLKTSKSMAMIIDSSDEEHRTGILGRSLSKRRKMRNLSEHSRKGSFSDEEYGKVDDSSAPTSGSQGRGKRSRLVRVPRVSSQSEVELHGLNGYARLRSLQQPTDARERRRNLFKAKTDSNQQSSEDEEEAEEQTEAQKAELEELEELCKTGGDHSTRLLYLAKKGQWDSVRHFLLSSKRFDYTLTDQDRMTAVHVCARWANDHMLRKLVGKTLVFSQASWGMLSLISDCKLVLGRWPIHQACERTSSRAYALIQTLLHHSRASRLAVDKSKNMPIHLAIRAENIPVVQMLLQRDSDSQVRMPDEDGNTPLHLAAQRNNEILKIIVESGGGDDVNTQNKLGRTPLHEVAQNGDEKMLKTMWKLNADANIMDKTYSNRNTYEYRCRAQRELIDLGQVEVVYVGLGTDQQMVEPQLFLVSAPISLHWLWTTNNPRFETASFSREESDARNKFITQKATEMCHDWYDEDGAQLNFIRETETNGSCPCKEQQANFGSFNQPPPAGEPGAAGGGGYPGGYGGYRGYGQSSQSSTFPTHYGQVCCYDEKRFLMQTTYQPVIKVIEETPYNPGFPLRAYEFGTSPYMGQFEVPGLSAFHHDCMPYFLCSIGEPIGAGTFTTIDNEKFVFNEPGVYNFLYIPKTTTTPEVRIQIRLEKYPNRRVDFSQLGRYLSQEELVQPTNATVITGVTLEATGTDRVHVLARGDTRRFRYRTSAIVGNILRYFDTMHLQRFRGVLIYVNNVERGQPEVYVVLEEAQIEIRIRESYSMDIDRMPMYQESMGMLDITLSVPPQYGVTPDGDKTREQDNRLRYDLPRVAGLMRPFPETAIGMFTNTLTLNDVNSENIRQQITNKYRIPGSGEKFSDYNMNTLKQFGLPSDNMFTTSTDDDKKFEVFPAAVMKGEPIYKTAEIYQTNVGIQPYQAQIYHDYAVNRCPDNPPKIMSECGDNVPCLYDYVMLNAEILGTQAKDAWNQFYLDRYIAIRQYNSCGPINIEYPEYMLKQPALASSYMQGDTARFECFQTHWIKGDHEYKCTLVVDYNYQNSYRFEWNKGEQPWCRSRELDNFLKWLSGVLITIGIITTIILIFLCCWCSKVRHQQEREASRLSGTGTYDRRAPRGFDFDSMPRKSTSLSSINQPGEIVEQRNGGFDEGRPLQNGRGSPFTSASRSPETPELGARNVGGFPRAGTEEEAKLLGMNTSV</sequence>
<feature type="transmembrane region" description="Helical" evidence="9">
    <location>
        <begin position="1235"/>
        <end position="1257"/>
    </location>
</feature>
<dbReference type="PANTHER" id="PTHR13802">
    <property type="entry name" value="MUCIN 4-RELATED"/>
    <property type="match status" value="1"/>
</dbReference>
<evidence type="ECO:0000256" key="1">
    <source>
        <dbReference type="ARBA" id="ARBA00004370"/>
    </source>
</evidence>
<feature type="region of interest" description="Disordered" evidence="8">
    <location>
        <begin position="289"/>
        <end position="312"/>
    </location>
</feature>
<keyword evidence="4 9" id="KW-0472">Membrane</keyword>
<comment type="caution">
    <text evidence="7">Lacks conserved residue(s) required for the propagation of feature annotation.</text>
</comment>
<organism evidence="12 13">
    <name type="scientific">Ditylenchus destructor</name>
    <dbReference type="NCBI Taxonomy" id="166010"/>
    <lineage>
        <taxon>Eukaryota</taxon>
        <taxon>Metazoa</taxon>
        <taxon>Ecdysozoa</taxon>
        <taxon>Nematoda</taxon>
        <taxon>Chromadorea</taxon>
        <taxon>Rhabditida</taxon>
        <taxon>Tylenchina</taxon>
        <taxon>Tylenchomorpha</taxon>
        <taxon>Sphaerularioidea</taxon>
        <taxon>Anguinidae</taxon>
        <taxon>Anguininae</taxon>
        <taxon>Ditylenchus</taxon>
    </lineage>
</organism>
<feature type="compositionally biased region" description="Polar residues" evidence="8">
    <location>
        <begin position="1293"/>
        <end position="1303"/>
    </location>
</feature>
<feature type="region of interest" description="Disordered" evidence="8">
    <location>
        <begin position="1"/>
        <end position="25"/>
    </location>
</feature>
<feature type="repeat" description="ANK" evidence="6">
    <location>
        <begin position="514"/>
        <end position="546"/>
    </location>
</feature>
<dbReference type="Pfam" id="PF24678">
    <property type="entry name" value="DUF7658"/>
    <property type="match status" value="1"/>
</dbReference>
<evidence type="ECO:0000256" key="2">
    <source>
        <dbReference type="ARBA" id="ARBA00022692"/>
    </source>
</evidence>
<feature type="compositionally biased region" description="Polar residues" evidence="8">
    <location>
        <begin position="87"/>
        <end position="111"/>
    </location>
</feature>
<dbReference type="SUPFAM" id="SSF48403">
    <property type="entry name" value="Ankyrin repeat"/>
    <property type="match status" value="1"/>
</dbReference>
<dbReference type="PROSITE" id="PS50088">
    <property type="entry name" value="ANK_REPEAT"/>
    <property type="match status" value="2"/>
</dbReference>
<feature type="domain" description="AMOP" evidence="10">
    <location>
        <begin position="625"/>
        <end position="793"/>
    </location>
</feature>
<evidence type="ECO:0000259" key="11">
    <source>
        <dbReference type="PROSITE" id="PS50923"/>
    </source>
</evidence>
<keyword evidence="2 9" id="KW-0812">Transmembrane</keyword>
<evidence type="ECO:0000256" key="5">
    <source>
        <dbReference type="ARBA" id="ARBA00023157"/>
    </source>
</evidence>
<feature type="repeat" description="ANK" evidence="6">
    <location>
        <begin position="480"/>
        <end position="513"/>
    </location>
</feature>
<keyword evidence="7" id="KW-0768">Sushi</keyword>
<dbReference type="PROSITE" id="PS50297">
    <property type="entry name" value="ANK_REP_REGION"/>
    <property type="match status" value="1"/>
</dbReference>
<evidence type="ECO:0000256" key="3">
    <source>
        <dbReference type="ARBA" id="ARBA00022989"/>
    </source>
</evidence>
<name>A0AAD4MQ29_9BILA</name>
<dbReference type="PROSITE" id="PS50856">
    <property type="entry name" value="AMOP"/>
    <property type="match status" value="1"/>
</dbReference>
<evidence type="ECO:0000256" key="4">
    <source>
        <dbReference type="ARBA" id="ARBA00023136"/>
    </source>
</evidence>